<dbReference type="GO" id="GO:0035312">
    <property type="term" value="F:5'-3' DNA exonuclease activity"/>
    <property type="evidence" value="ECO:0007669"/>
    <property type="project" value="TreeGrafter"/>
</dbReference>
<dbReference type="GO" id="GO:0004534">
    <property type="term" value="F:5'-3' RNA exonuclease activity"/>
    <property type="evidence" value="ECO:0007669"/>
    <property type="project" value="TreeGrafter"/>
</dbReference>
<dbReference type="InterPro" id="IPR052018">
    <property type="entry name" value="PHP_domain"/>
</dbReference>
<evidence type="ECO:0000313" key="3">
    <source>
        <dbReference type="Proteomes" id="UP000192738"/>
    </source>
</evidence>
<reference evidence="2 3" key="1">
    <citation type="submission" date="2017-04" db="EMBL/GenBank/DDBJ databases">
        <authorList>
            <person name="Afonso C.L."/>
            <person name="Miller P.J."/>
            <person name="Scott M.A."/>
            <person name="Spackman E."/>
            <person name="Goraichik I."/>
            <person name="Dimitrov K.M."/>
            <person name="Suarez D.L."/>
            <person name="Swayne D.E."/>
        </authorList>
    </citation>
    <scope>NUCLEOTIDE SEQUENCE [LARGE SCALE GENOMIC DNA]</scope>
    <source>
        <strain evidence="2 3">DSM 5090</strain>
    </source>
</reference>
<evidence type="ECO:0000256" key="1">
    <source>
        <dbReference type="SAM" id="SignalP"/>
    </source>
</evidence>
<dbReference type="GO" id="GO:0004180">
    <property type="term" value="F:carboxypeptidase activity"/>
    <property type="evidence" value="ECO:0007669"/>
    <property type="project" value="UniProtKB-KW"/>
</dbReference>
<feature type="signal peptide" evidence="1">
    <location>
        <begin position="1"/>
        <end position="27"/>
    </location>
</feature>
<proteinExistence type="predicted"/>
<dbReference type="STRING" id="112901.SAMN04488500_13224"/>
<dbReference type="Proteomes" id="UP000192738">
    <property type="component" value="Unassembled WGS sequence"/>
</dbReference>
<organism evidence="2 3">
    <name type="scientific">Sporomusa malonica</name>
    <dbReference type="NCBI Taxonomy" id="112901"/>
    <lineage>
        <taxon>Bacteria</taxon>
        <taxon>Bacillati</taxon>
        <taxon>Bacillota</taxon>
        <taxon>Negativicutes</taxon>
        <taxon>Selenomonadales</taxon>
        <taxon>Sporomusaceae</taxon>
        <taxon>Sporomusa</taxon>
    </lineage>
</organism>
<sequence length="811" mass="89073">MNLKTKMSALLSVCALCLILLATPAMAEVGVVNGPTPIDQGMAIHKDDFTIYNDKIAASFAVGTNNYWNMTNGSILDVAVMKDGKFGVDLVNDIEFLNDLWTATGAFNNEILLKVPAQDITYKKDDNKVIVTAKTRYWTAGHKLPLNVTIEYILEDGKNYIGLKTTVENPDGNHPYENVYSGYSISTLAASMFGPYGYYPDKKTTGIRIGADKEVNEKFGNFVVTYGKDYAVSVQLVGADSYKGSSGYKDVYTNRTIEPGKTYVYTGEILVLDKGETTPIIERFLEKETIIQSATVKGTVTDSVGNYVKNAYVIVNKKGTYKETKKSHGADAIKKDIMQPFVWEITDEKGNFEFKLPKDEYQIYAEAKGCTPSEVQAVNLTADSNVNFAVKEGAKAVITALNEKSEPIDFKIQVSGVKSSVKSLGGTVFFSNPKTHKAEFDVAAPETPVTFTATFGSGYESHPVEFTTTIKPGETFTHKFIIPTLIDTASKKWYCADNHQHSDKGDGATPIGELYKAQVAAKLDFNVVSDHDLVSNNAQMAALVKAGNRPFISSLEVSPGWGHWGILGMDYTKEPISPNGTPAEIIKAGHDMGALVVVNHPYSDYGFFRNRDGVKGGFDKGSEDFDLIELQSTINLKDAKNMDKLALDDAMGYWNKGIKKYLSAGSDQHDVTSGLYPGIIRMYAHMDGNVTTKKYLKALKEGHAYVTMGPIFTPAPNTMFGSTQKVKAGSQYTLNTEIQAVNGLTRIDVYCEGKVIESKEFNDTKDVVKYMLNVKPTKSTWYSFVAVDRKGLYAVTNPIWVNVTGAPRTTM</sequence>
<dbReference type="InterPro" id="IPR016195">
    <property type="entry name" value="Pol/histidinol_Pase-like"/>
</dbReference>
<keyword evidence="3" id="KW-1185">Reference proteome</keyword>
<keyword evidence="2" id="KW-0121">Carboxypeptidase</keyword>
<dbReference type="PANTHER" id="PTHR42924">
    <property type="entry name" value="EXONUCLEASE"/>
    <property type="match status" value="1"/>
</dbReference>
<gene>
    <name evidence="2" type="ORF">SAMN04488500_13224</name>
</gene>
<feature type="chain" id="PRO_5012574290" evidence="1">
    <location>
        <begin position="28"/>
        <end position="811"/>
    </location>
</feature>
<dbReference type="Gene3D" id="3.20.20.140">
    <property type="entry name" value="Metal-dependent hydrolases"/>
    <property type="match status" value="1"/>
</dbReference>
<dbReference type="RefSeq" id="WP_217806027.1">
    <property type="nucleotide sequence ID" value="NZ_CP155572.1"/>
</dbReference>
<dbReference type="Pfam" id="PF13620">
    <property type="entry name" value="CarboxypepD_reg"/>
    <property type="match status" value="1"/>
</dbReference>
<dbReference type="EMBL" id="FWXI01000032">
    <property type="protein sequence ID" value="SMD13911.1"/>
    <property type="molecule type" value="Genomic_DNA"/>
</dbReference>
<dbReference type="Gene3D" id="2.60.40.1120">
    <property type="entry name" value="Carboxypeptidase-like, regulatory domain"/>
    <property type="match status" value="1"/>
</dbReference>
<keyword evidence="2" id="KW-0378">Hydrolase</keyword>
<dbReference type="PANTHER" id="PTHR42924:SF3">
    <property type="entry name" value="POLYMERASE_HISTIDINOL PHOSPHATASE N-TERMINAL DOMAIN-CONTAINING PROTEIN"/>
    <property type="match status" value="1"/>
</dbReference>
<dbReference type="SUPFAM" id="SSF49464">
    <property type="entry name" value="Carboxypeptidase regulatory domain-like"/>
    <property type="match status" value="1"/>
</dbReference>
<keyword evidence="1" id="KW-0732">Signal</keyword>
<name>A0A1W2EW33_9FIRM</name>
<protein>
    <submittedName>
        <fullName evidence="2">Carboxypeptidase regulatory-like domain-containing protein</fullName>
    </submittedName>
</protein>
<accession>A0A1W2EW33</accession>
<dbReference type="AlphaFoldDB" id="A0A1W2EW33"/>
<dbReference type="NCBIfam" id="NF038032">
    <property type="entry name" value="CehA_McbA_metalo"/>
    <property type="match status" value="1"/>
</dbReference>
<keyword evidence="2" id="KW-0645">Protease</keyword>
<dbReference type="SUPFAM" id="SSF89550">
    <property type="entry name" value="PHP domain-like"/>
    <property type="match status" value="1"/>
</dbReference>
<evidence type="ECO:0000313" key="2">
    <source>
        <dbReference type="EMBL" id="SMD13911.1"/>
    </source>
</evidence>
<dbReference type="InterPro" id="IPR008969">
    <property type="entry name" value="CarboxyPept-like_regulatory"/>
</dbReference>